<dbReference type="AlphaFoldDB" id="A0A1I7Y8A2"/>
<accession>A0A1I7Y8A2</accession>
<dbReference type="WBParaSite" id="L893_g13743.t1">
    <property type="protein sequence ID" value="L893_g13743.t1"/>
    <property type="gene ID" value="L893_g13743"/>
</dbReference>
<organism evidence="1 2">
    <name type="scientific">Steinernema glaseri</name>
    <dbReference type="NCBI Taxonomy" id="37863"/>
    <lineage>
        <taxon>Eukaryota</taxon>
        <taxon>Metazoa</taxon>
        <taxon>Ecdysozoa</taxon>
        <taxon>Nematoda</taxon>
        <taxon>Chromadorea</taxon>
        <taxon>Rhabditida</taxon>
        <taxon>Tylenchina</taxon>
        <taxon>Panagrolaimomorpha</taxon>
        <taxon>Strongyloidoidea</taxon>
        <taxon>Steinernematidae</taxon>
        <taxon>Steinernema</taxon>
    </lineage>
</organism>
<reference evidence="2" key="1">
    <citation type="submission" date="2016-11" db="UniProtKB">
        <authorList>
            <consortium name="WormBaseParasite"/>
        </authorList>
    </citation>
    <scope>IDENTIFICATION</scope>
</reference>
<protein>
    <submittedName>
        <fullName evidence="2">Secreted protein</fullName>
    </submittedName>
</protein>
<dbReference type="Proteomes" id="UP000095287">
    <property type="component" value="Unplaced"/>
</dbReference>
<sequence length="268" mass="31188">MKLPRKRLIVDCYVIHKGQRETSFELLMTYRLLDREAEHQTVVSLELEMLFLALLLLLLSQLGDATFEGKRYNLSTNAIEANAELYGLTGSGFDYLLSFGYLDDNSEEVYRYVDRDIVYVSLTHARMHLNSYKNRYKHVEQACFDKMTSHSEYVKCLTQPNIVYIAVKNNPLFFNRNYKAPEYWTLDKIELTVDIEFEWVHTSLPNSKEATGSSVFLSTNTPLEDNHCYNLKASKNGERHPVTLDCTVWKYFWDKTVDQCCPHSSTQA</sequence>
<evidence type="ECO:0000313" key="1">
    <source>
        <dbReference type="Proteomes" id="UP000095287"/>
    </source>
</evidence>
<keyword evidence="1" id="KW-1185">Reference proteome</keyword>
<proteinExistence type="predicted"/>
<name>A0A1I7Y8A2_9BILA</name>
<evidence type="ECO:0000313" key="2">
    <source>
        <dbReference type="WBParaSite" id="L893_g13743.t1"/>
    </source>
</evidence>